<dbReference type="PANTHER" id="PTHR14413">
    <property type="entry name" value="RIBOSOMAL PROTEIN L17"/>
    <property type="match status" value="1"/>
</dbReference>
<name>A0A1G2C0L4_9BACT</name>
<dbReference type="GO" id="GO:0022625">
    <property type="term" value="C:cytosolic large ribosomal subunit"/>
    <property type="evidence" value="ECO:0007669"/>
    <property type="project" value="TreeGrafter"/>
</dbReference>
<evidence type="ECO:0000313" key="6">
    <source>
        <dbReference type="EMBL" id="OGY94661.1"/>
    </source>
</evidence>
<dbReference type="InterPro" id="IPR036373">
    <property type="entry name" value="Ribosomal_bL17_sf"/>
</dbReference>
<comment type="caution">
    <text evidence="6">The sequence shown here is derived from an EMBL/GenBank/DDBJ whole genome shotgun (WGS) entry which is preliminary data.</text>
</comment>
<dbReference type="PANTHER" id="PTHR14413:SF16">
    <property type="entry name" value="LARGE RIBOSOMAL SUBUNIT PROTEIN BL17M"/>
    <property type="match status" value="1"/>
</dbReference>
<organism evidence="6 7">
    <name type="scientific">Candidatus Komeilibacteria bacterium RIFOXYC1_FULL_37_11</name>
    <dbReference type="NCBI Taxonomy" id="1798555"/>
    <lineage>
        <taxon>Bacteria</taxon>
        <taxon>Candidatus Komeiliibacteriota</taxon>
    </lineage>
</organism>
<dbReference type="NCBIfam" id="TIGR00059">
    <property type="entry name" value="L17"/>
    <property type="match status" value="1"/>
</dbReference>
<dbReference type="AlphaFoldDB" id="A0A1G2C0L4"/>
<evidence type="ECO:0000256" key="5">
    <source>
        <dbReference type="RuleBase" id="RU000660"/>
    </source>
</evidence>
<evidence type="ECO:0000256" key="1">
    <source>
        <dbReference type="ARBA" id="ARBA00008777"/>
    </source>
</evidence>
<dbReference type="InterPro" id="IPR047859">
    <property type="entry name" value="Ribosomal_bL17_CS"/>
</dbReference>
<proteinExistence type="inferred from homology"/>
<dbReference type="Pfam" id="PF01196">
    <property type="entry name" value="Ribosomal_L17"/>
    <property type="match status" value="1"/>
</dbReference>
<dbReference type="SUPFAM" id="SSF64263">
    <property type="entry name" value="Prokaryotic ribosomal protein L17"/>
    <property type="match status" value="1"/>
</dbReference>
<dbReference type="EMBL" id="MHKQ01000005">
    <property type="protein sequence ID" value="OGY94661.1"/>
    <property type="molecule type" value="Genomic_DNA"/>
</dbReference>
<dbReference type="HAMAP" id="MF_01368">
    <property type="entry name" value="Ribosomal_bL17"/>
    <property type="match status" value="1"/>
</dbReference>
<protein>
    <recommendedName>
        <fullName evidence="4">Large ribosomal subunit protein bL17</fullName>
    </recommendedName>
</protein>
<dbReference type="GO" id="GO:0006412">
    <property type="term" value="P:translation"/>
    <property type="evidence" value="ECO:0007669"/>
    <property type="project" value="UniProtKB-UniRule"/>
</dbReference>
<evidence type="ECO:0000256" key="2">
    <source>
        <dbReference type="ARBA" id="ARBA00022980"/>
    </source>
</evidence>
<comment type="similarity">
    <text evidence="1 4 5">Belongs to the bacterial ribosomal protein bL17 family.</text>
</comment>
<dbReference type="GO" id="GO:0003735">
    <property type="term" value="F:structural constituent of ribosome"/>
    <property type="evidence" value="ECO:0007669"/>
    <property type="project" value="InterPro"/>
</dbReference>
<dbReference type="InterPro" id="IPR000456">
    <property type="entry name" value="Ribosomal_bL17"/>
</dbReference>
<reference evidence="6 7" key="1">
    <citation type="journal article" date="2016" name="Nat. Commun.">
        <title>Thousands of microbial genomes shed light on interconnected biogeochemical processes in an aquifer system.</title>
        <authorList>
            <person name="Anantharaman K."/>
            <person name="Brown C.T."/>
            <person name="Hug L.A."/>
            <person name="Sharon I."/>
            <person name="Castelle C.J."/>
            <person name="Probst A.J."/>
            <person name="Thomas B.C."/>
            <person name="Singh A."/>
            <person name="Wilkins M.J."/>
            <person name="Karaoz U."/>
            <person name="Brodie E.L."/>
            <person name="Williams K.H."/>
            <person name="Hubbard S.S."/>
            <person name="Banfield J.F."/>
        </authorList>
    </citation>
    <scope>NUCLEOTIDE SEQUENCE [LARGE SCALE GENOMIC DNA]</scope>
</reference>
<gene>
    <name evidence="4" type="primary">rplQ</name>
    <name evidence="6" type="ORF">A2406_02445</name>
</gene>
<dbReference type="Gene3D" id="3.90.1030.10">
    <property type="entry name" value="Ribosomal protein L17"/>
    <property type="match status" value="1"/>
</dbReference>
<sequence length="116" mass="13225">MRHRKVGRKLGRKTGPRKALKDSLATSLVLYEKIVTTETKAKTIRPIVEKLVTRAKIKSVHNKQQLSRVLEDKKAVQKLLDVLGPRYKDRKGGYTRIIKMSRRQGDGAAMAQIEFV</sequence>
<dbReference type="Proteomes" id="UP000177626">
    <property type="component" value="Unassembled WGS sequence"/>
</dbReference>
<accession>A0A1G2C0L4</accession>
<evidence type="ECO:0000256" key="4">
    <source>
        <dbReference type="HAMAP-Rule" id="MF_01368"/>
    </source>
</evidence>
<dbReference type="PROSITE" id="PS01167">
    <property type="entry name" value="RIBOSOMAL_L17"/>
    <property type="match status" value="1"/>
</dbReference>
<evidence type="ECO:0000256" key="3">
    <source>
        <dbReference type="ARBA" id="ARBA00023274"/>
    </source>
</evidence>
<comment type="subunit">
    <text evidence="4">Part of the 50S ribosomal subunit. Contacts protein L32.</text>
</comment>
<keyword evidence="3 4" id="KW-0687">Ribonucleoprotein</keyword>
<keyword evidence="2 4" id="KW-0689">Ribosomal protein</keyword>
<evidence type="ECO:0000313" key="7">
    <source>
        <dbReference type="Proteomes" id="UP000177626"/>
    </source>
</evidence>